<dbReference type="EMBL" id="JACHXF010000034">
    <property type="protein sequence ID" value="MBB3101207.1"/>
    <property type="molecule type" value="Genomic_DNA"/>
</dbReference>
<dbReference type="Proteomes" id="UP000590749">
    <property type="component" value="Unassembled WGS sequence"/>
</dbReference>
<keyword evidence="4" id="KW-1185">Reference proteome</keyword>
<dbReference type="RefSeq" id="WP_183227557.1">
    <property type="nucleotide sequence ID" value="NZ_BMPW01000063.1"/>
</dbReference>
<gene>
    <name evidence="3" type="ORF">FHR83_008935</name>
</gene>
<evidence type="ECO:0000256" key="1">
    <source>
        <dbReference type="SAM" id="MobiDB-lite"/>
    </source>
</evidence>
<keyword evidence="2" id="KW-1133">Transmembrane helix</keyword>
<evidence type="ECO:0000313" key="4">
    <source>
        <dbReference type="Proteomes" id="UP000590749"/>
    </source>
</evidence>
<proteinExistence type="predicted"/>
<protein>
    <submittedName>
        <fullName evidence="3">Uncharacterized protein</fullName>
    </submittedName>
</protein>
<evidence type="ECO:0000313" key="3">
    <source>
        <dbReference type="EMBL" id="MBB3101207.1"/>
    </source>
</evidence>
<reference evidence="3 4" key="1">
    <citation type="submission" date="2020-08" db="EMBL/GenBank/DDBJ databases">
        <title>Genomic Encyclopedia of Type Strains, Phase III (KMG-III): the genomes of soil and plant-associated and newly described type strains.</title>
        <authorList>
            <person name="Whitman W."/>
        </authorList>
    </citation>
    <scope>NUCLEOTIDE SEQUENCE [LARGE SCALE GENOMIC DNA]</scope>
    <source>
        <strain evidence="3 4">CECT 3287</strain>
    </source>
</reference>
<comment type="caution">
    <text evidence="3">The sequence shown here is derived from an EMBL/GenBank/DDBJ whole genome shotgun (WGS) entry which is preliminary data.</text>
</comment>
<name>A0A7W5ARQ5_9ACTN</name>
<keyword evidence="2" id="KW-0472">Membrane</keyword>
<accession>A0A7W5ARQ5</accession>
<feature type="transmembrane region" description="Helical" evidence="2">
    <location>
        <begin position="47"/>
        <end position="70"/>
    </location>
</feature>
<feature type="region of interest" description="Disordered" evidence="1">
    <location>
        <begin position="1"/>
        <end position="28"/>
    </location>
</feature>
<organism evidence="3 4">
    <name type="scientific">Actinoplanes campanulatus</name>
    <dbReference type="NCBI Taxonomy" id="113559"/>
    <lineage>
        <taxon>Bacteria</taxon>
        <taxon>Bacillati</taxon>
        <taxon>Actinomycetota</taxon>
        <taxon>Actinomycetes</taxon>
        <taxon>Micromonosporales</taxon>
        <taxon>Micromonosporaceae</taxon>
        <taxon>Actinoplanes</taxon>
    </lineage>
</organism>
<feature type="compositionally biased region" description="Low complexity" evidence="1">
    <location>
        <begin position="84"/>
        <end position="102"/>
    </location>
</feature>
<feature type="region of interest" description="Disordered" evidence="1">
    <location>
        <begin position="80"/>
        <end position="102"/>
    </location>
</feature>
<keyword evidence="2" id="KW-0812">Transmembrane</keyword>
<evidence type="ECO:0000256" key="2">
    <source>
        <dbReference type="SAM" id="Phobius"/>
    </source>
</evidence>
<sequence>MLLHRRRTLDHGATTPAPGAPVSYPPSYPQPQYPPAAPLPPVPRPPWVWIGTGLAALAIVVAGVVAAVVLTGKDEPSRVEQALAEATQDPAPTTEATTTEPAPVVTPSLSAIRLTPKILDKHCFGSAGCNVEFEIDMSLGVMVTGGTVWRVTYEVTGVEDAPVIGSFELDDSSYDRVTELVQTASSKAKIKIRATEIELLSS</sequence>
<dbReference type="AlphaFoldDB" id="A0A7W5ARQ5"/>